<feature type="region of interest" description="Disordered" evidence="5">
    <location>
        <begin position="1228"/>
        <end position="1253"/>
    </location>
</feature>
<dbReference type="EMBL" id="AWGJ01000002">
    <property type="protein sequence ID" value="ODN83685.1"/>
    <property type="molecule type" value="Genomic_DNA"/>
</dbReference>
<dbReference type="STRING" id="1295533.A0A1E3I5Q0"/>
<dbReference type="Proteomes" id="UP000094065">
    <property type="component" value="Unassembled WGS sequence"/>
</dbReference>
<name>A0A1E3I5Q0_9TREE</name>
<keyword evidence="3 6" id="KW-1133">Transmembrane helix</keyword>
<feature type="transmembrane region" description="Helical" evidence="6">
    <location>
        <begin position="316"/>
        <end position="336"/>
    </location>
</feature>
<dbReference type="GO" id="GO:0016020">
    <property type="term" value="C:membrane"/>
    <property type="evidence" value="ECO:0007669"/>
    <property type="project" value="UniProtKB-SubCell"/>
</dbReference>
<feature type="transmembrane region" description="Helical" evidence="6">
    <location>
        <begin position="889"/>
        <end position="907"/>
    </location>
</feature>
<feature type="transmembrane region" description="Helical" evidence="6">
    <location>
        <begin position="861"/>
        <end position="883"/>
    </location>
</feature>
<feature type="compositionally biased region" description="Basic residues" evidence="5">
    <location>
        <begin position="1229"/>
        <end position="1238"/>
    </location>
</feature>
<dbReference type="Pfam" id="PF13515">
    <property type="entry name" value="FUSC_2"/>
    <property type="match status" value="1"/>
</dbReference>
<dbReference type="PANTHER" id="PTHR47804">
    <property type="entry name" value="60S RIBOSOMAL PROTEIN L19"/>
    <property type="match status" value="1"/>
</dbReference>
<dbReference type="PANTHER" id="PTHR47804:SF1">
    <property type="entry name" value="DUF2421 DOMAIN-CONTAINING PROTEIN"/>
    <property type="match status" value="1"/>
</dbReference>
<feature type="compositionally biased region" description="Low complexity" evidence="5">
    <location>
        <begin position="32"/>
        <end position="46"/>
    </location>
</feature>
<comment type="subcellular location">
    <subcellularLocation>
        <location evidence="1">Membrane</location>
        <topology evidence="1">Multi-pass membrane protein</topology>
    </subcellularLocation>
</comment>
<feature type="region of interest" description="Disordered" evidence="5">
    <location>
        <begin position="657"/>
        <end position="683"/>
    </location>
</feature>
<keyword evidence="4 6" id="KW-0472">Membrane</keyword>
<dbReference type="GeneID" id="30153090"/>
<feature type="region of interest" description="Disordered" evidence="5">
    <location>
        <begin position="132"/>
        <end position="232"/>
    </location>
</feature>
<feature type="region of interest" description="Disordered" evidence="5">
    <location>
        <begin position="1"/>
        <end position="55"/>
    </location>
</feature>
<feature type="compositionally biased region" description="Acidic residues" evidence="5">
    <location>
        <begin position="90"/>
        <end position="103"/>
    </location>
</feature>
<accession>A0A1E3I5Q0</accession>
<dbReference type="RefSeq" id="XP_018997685.1">
    <property type="nucleotide sequence ID" value="XM_019135258.1"/>
</dbReference>
<keyword evidence="9" id="KW-1185">Reference proteome</keyword>
<evidence type="ECO:0000256" key="1">
    <source>
        <dbReference type="ARBA" id="ARBA00004141"/>
    </source>
</evidence>
<feature type="compositionally biased region" description="Acidic residues" evidence="5">
    <location>
        <begin position="1002"/>
        <end position="1020"/>
    </location>
</feature>
<feature type="compositionally biased region" description="Basic and acidic residues" evidence="5">
    <location>
        <begin position="664"/>
        <end position="675"/>
    </location>
</feature>
<comment type="caution">
    <text evidence="8">The sequence shown here is derived from an EMBL/GenBank/DDBJ whole genome shotgun (WGS) entry which is preliminary data.</text>
</comment>
<evidence type="ECO:0000256" key="2">
    <source>
        <dbReference type="ARBA" id="ARBA00022692"/>
    </source>
</evidence>
<feature type="transmembrane region" description="Helical" evidence="6">
    <location>
        <begin position="250"/>
        <end position="270"/>
    </location>
</feature>
<feature type="compositionally biased region" description="Polar residues" evidence="5">
    <location>
        <begin position="191"/>
        <end position="200"/>
    </location>
</feature>
<feature type="region of interest" description="Disordered" evidence="5">
    <location>
        <begin position="84"/>
        <end position="111"/>
    </location>
</feature>
<reference evidence="8 9" key="1">
    <citation type="submission" date="2016-06" db="EMBL/GenBank/DDBJ databases">
        <title>Evolution of pathogenesis and genome organization in the Tremellales.</title>
        <authorList>
            <person name="Cuomo C."/>
            <person name="Litvintseva A."/>
            <person name="Heitman J."/>
            <person name="Chen Y."/>
            <person name="Sun S."/>
            <person name="Springer D."/>
            <person name="Dromer F."/>
            <person name="Young S."/>
            <person name="Zeng Q."/>
            <person name="Chapman S."/>
            <person name="Gujja S."/>
            <person name="Saif S."/>
            <person name="Birren B."/>
        </authorList>
    </citation>
    <scope>NUCLEOTIDE SEQUENCE [LARGE SCALE GENOMIC DNA]</scope>
    <source>
        <strain evidence="8 9">CBS 6039</strain>
    </source>
</reference>
<feature type="transmembrane region" description="Helical" evidence="6">
    <location>
        <begin position="356"/>
        <end position="375"/>
    </location>
</feature>
<evidence type="ECO:0000256" key="6">
    <source>
        <dbReference type="SAM" id="Phobius"/>
    </source>
</evidence>
<dbReference type="OrthoDB" id="68611at2759"/>
<evidence type="ECO:0000256" key="3">
    <source>
        <dbReference type="ARBA" id="ARBA00022989"/>
    </source>
</evidence>
<evidence type="ECO:0000256" key="5">
    <source>
        <dbReference type="SAM" id="MobiDB-lite"/>
    </source>
</evidence>
<keyword evidence="2 6" id="KW-0812">Transmembrane</keyword>
<evidence type="ECO:0000313" key="8">
    <source>
        <dbReference type="EMBL" id="ODN83685.1"/>
    </source>
</evidence>
<gene>
    <name evidence="8" type="ORF">L202_01781</name>
</gene>
<evidence type="ECO:0000256" key="4">
    <source>
        <dbReference type="ARBA" id="ARBA00023136"/>
    </source>
</evidence>
<dbReference type="InterPro" id="IPR052430">
    <property type="entry name" value="IVT-Associated"/>
</dbReference>
<feature type="transmembrane region" description="Helical" evidence="6">
    <location>
        <begin position="943"/>
        <end position="965"/>
    </location>
</feature>
<dbReference type="InterPro" id="IPR049453">
    <property type="entry name" value="Memb_transporter_dom"/>
</dbReference>
<protein>
    <recommendedName>
        <fullName evidence="7">Integral membrane bound transporter domain-containing protein</fullName>
    </recommendedName>
</protein>
<feature type="region of interest" description="Disordered" evidence="5">
    <location>
        <begin position="1002"/>
        <end position="1031"/>
    </location>
</feature>
<feature type="compositionally biased region" description="Low complexity" evidence="5">
    <location>
        <begin position="1244"/>
        <end position="1253"/>
    </location>
</feature>
<sequence length="1253" mass="139406">MVGTSTPNLGYFGSDGIPRPILRHRPSSLIHAQPQSRSSSIASARSIPRRRTSSASLTSIDTVLSTIAEPARLLQRRDNWQSLQEVAGDKDDEDEEDEDEDEGGGGGLGKSHVSIRRLSVLPSVGAKSVRGLFGHQASPSPLRATFGKRDPSLTRSGSSILDGGDLTLSPKSTTPRQLEDGPDDGGIFDSGQLSPKSTGKSPFRAQTAEEDLPFSENVPKPAPDPKPSKRLKNPGLWPPSLVTISVFKCAVAYFIASLFTFVPALSRLLSRESMTDIHGRVTWKPADQAHMVATIVVYFNPAKTLGNMFLSTRYCIVLTFITSIASLFCMGTVLLFDHFSPSHGHSWDLVSEMGDWVMCVVWIGGTLGLLAWGKLYVGNPSWNGGCSMAAMLLYNVVIRDGALPKLAETLEIIAIGVCITNLVNYTVFPLSATSRLQSSISKTLSSFSTLLDILTSTFLLEKTIIKEDRTSIKDAIKAHAVSFKTLKSDLSEARHESAVDERIRGKKLRLYEAAVASLGRLAQHLGGLRSCTRLQESLIRASKEGKVSWDFDTQTNIDSPIFSISALPPVDGPRKESVREDDVETSVRLFLEFRKSAGAQMISLNDCCDEALETVAALSRSDPTQVNLSAVRTKLADTLRSFRFITSRAIKEVYAGPVEDDDEAKEKEKGREEGQRSGSDLSQLADGPNETVFWIYFFLFTYEEFAREIIFLLDTMQELAVSHTPSIWDHIKHVFGRKRGRKEGRGDYIYKQLQNLVPIDPSKLQPPLCPGNSRDATSASSNATPKRAPLFERMKRAWWYFGERLAEPDMRYAIRTGLGGAMLALPAYTHMGRDYFLEYRGEWALIAYLAAMSQTVGQTNYLSLARIFGTIIGGTCAVIFTKLFPENPIMLPICGFFISMPCFYIITQLPAYNNAGRFILLTYNLSCLYEYNSRGEVSVELIAFRRSTSVIAGVIWAGIVSRYWWPFTARQEFRMGLSDFCLDLSYLYSKLVTTYSKGVDTEGDNLGDDSSDDSDDEGDVGETTPLSAPWSVGHQHLSSSVRQFMAMELHLQSQLDYLRGLLAQTKNEPRLKGPFAYGFYHEVLLSCERVLDRLHSMRCVTTRDEWNDDMRQAFIFPVNKERREMAGNVILYFYTLSAGLRLRTPVPPYLPPAEDARKRLVNAIRGLEVVKRRKLKSGGRHLLFFAYALAMQEVIAELDFLGKMLQDAYGVISHPTVGSFEDLFVSPKGKGRNRRRRGYERGNSRYGSLSHDA</sequence>
<evidence type="ECO:0000259" key="7">
    <source>
        <dbReference type="Pfam" id="PF13515"/>
    </source>
</evidence>
<dbReference type="AlphaFoldDB" id="A0A1E3I5Q0"/>
<proteinExistence type="predicted"/>
<evidence type="ECO:0000313" key="9">
    <source>
        <dbReference type="Proteomes" id="UP000094065"/>
    </source>
</evidence>
<organism evidence="8 9">
    <name type="scientific">Cryptococcus amylolentus CBS 6039</name>
    <dbReference type="NCBI Taxonomy" id="1295533"/>
    <lineage>
        <taxon>Eukaryota</taxon>
        <taxon>Fungi</taxon>
        <taxon>Dikarya</taxon>
        <taxon>Basidiomycota</taxon>
        <taxon>Agaricomycotina</taxon>
        <taxon>Tremellomycetes</taxon>
        <taxon>Tremellales</taxon>
        <taxon>Cryptococcaceae</taxon>
        <taxon>Cryptococcus</taxon>
    </lineage>
</organism>
<feature type="domain" description="Integral membrane bound transporter" evidence="7">
    <location>
        <begin position="839"/>
        <end position="958"/>
    </location>
</feature>